<comment type="subcellular location">
    <subcellularLocation>
        <location evidence="1">Periplasm</location>
    </subcellularLocation>
</comment>
<evidence type="ECO:0000256" key="2">
    <source>
        <dbReference type="ARBA" id="ARBA00005182"/>
    </source>
</evidence>
<dbReference type="Proteomes" id="UP000482155">
    <property type="component" value="Unassembled WGS sequence"/>
</dbReference>
<feature type="chain" id="PRO_5025335810" description="Alginate biosynthesis protein AlgF" evidence="8">
    <location>
        <begin position="30"/>
        <end position="237"/>
    </location>
</feature>
<evidence type="ECO:0000256" key="7">
    <source>
        <dbReference type="ARBA" id="ARBA00022841"/>
    </source>
</evidence>
<evidence type="ECO:0000313" key="10">
    <source>
        <dbReference type="Proteomes" id="UP000482155"/>
    </source>
</evidence>
<keyword evidence="5 8" id="KW-0732">Signal</keyword>
<gene>
    <name evidence="9" type="ORF">G3574_08285</name>
</gene>
<evidence type="ECO:0000256" key="1">
    <source>
        <dbReference type="ARBA" id="ARBA00004418"/>
    </source>
</evidence>
<comment type="caution">
    <text evidence="9">The sequence shown here is derived from an EMBL/GenBank/DDBJ whole genome shotgun (WGS) entry which is preliminary data.</text>
</comment>
<sequence length="237" mass="24390">MTHHFRRRRSLVCALLASGAAGMPILAAAQSTGLLYDPQPPADSAYVRVIALGAGPVDVSVAGVKRIKGLAAGEPSEYMVLAAGKHQFELSVNGKPGRRAAVNVQSGRVLTIAFAGAEGDAPIVFEDRANTNKLKAVLAVYHLHAKSGALDLLAGDGSTRVFQNVAYGSSSALSVNPVSVDVFAAAAGDKAKLASASLAMAPGGTYSLFLVPGPKNALELHALTNRIERYTGSPKSS</sequence>
<evidence type="ECO:0000313" key="9">
    <source>
        <dbReference type="EMBL" id="NEX61073.1"/>
    </source>
</evidence>
<proteinExistence type="inferred from homology"/>
<reference evidence="9 10" key="1">
    <citation type="submission" date="2020-02" db="EMBL/GenBank/DDBJ databases">
        <authorList>
            <person name="Kim M.K."/>
        </authorList>
    </citation>
    <scope>NUCLEOTIDE SEQUENCE [LARGE SCALE GENOMIC DNA]</scope>
    <source>
        <strain evidence="9 10">17J57-3</strain>
    </source>
</reference>
<evidence type="ECO:0000256" key="6">
    <source>
        <dbReference type="ARBA" id="ARBA00022764"/>
    </source>
</evidence>
<evidence type="ECO:0000256" key="5">
    <source>
        <dbReference type="ARBA" id="ARBA00022729"/>
    </source>
</evidence>
<evidence type="ECO:0000256" key="3">
    <source>
        <dbReference type="ARBA" id="ARBA00010033"/>
    </source>
</evidence>
<keyword evidence="7" id="KW-0016">Alginate biosynthesis</keyword>
<dbReference type="EMBL" id="JAAIVB010000027">
    <property type="protein sequence ID" value="NEX61073.1"/>
    <property type="molecule type" value="Genomic_DNA"/>
</dbReference>
<accession>A0A6B3SJZ0</accession>
<comment type="similarity">
    <text evidence="3">Belongs to the AlgF family.</text>
</comment>
<dbReference type="GO" id="GO:0042597">
    <property type="term" value="C:periplasmic space"/>
    <property type="evidence" value="ECO:0007669"/>
    <property type="project" value="UniProtKB-SubCell"/>
</dbReference>
<dbReference type="Pfam" id="PF11182">
    <property type="entry name" value="AlgF"/>
    <property type="match status" value="1"/>
</dbReference>
<dbReference type="GO" id="GO:0042121">
    <property type="term" value="P:alginic acid biosynthetic process"/>
    <property type="evidence" value="ECO:0007669"/>
    <property type="project" value="UniProtKB-UniPathway"/>
</dbReference>
<dbReference type="RefSeq" id="WP_163961928.1">
    <property type="nucleotide sequence ID" value="NZ_JAAIVB010000027.1"/>
</dbReference>
<name>A0A6B3SJZ0_9BURK</name>
<dbReference type="AlphaFoldDB" id="A0A6B3SJZ0"/>
<comment type="pathway">
    <text evidence="2">Glycan biosynthesis; alginate biosynthesis.</text>
</comment>
<dbReference type="InterPro" id="IPR035422">
    <property type="entry name" value="AlgF"/>
</dbReference>
<evidence type="ECO:0000256" key="4">
    <source>
        <dbReference type="ARBA" id="ARBA00013964"/>
    </source>
</evidence>
<protein>
    <recommendedName>
        <fullName evidence="4">Alginate biosynthesis protein AlgF</fullName>
    </recommendedName>
</protein>
<feature type="signal peptide" evidence="8">
    <location>
        <begin position="1"/>
        <end position="29"/>
    </location>
</feature>
<keyword evidence="6" id="KW-0574">Periplasm</keyword>
<dbReference type="UniPathway" id="UPA00286"/>
<keyword evidence="10" id="KW-1185">Reference proteome</keyword>
<evidence type="ECO:0000256" key="8">
    <source>
        <dbReference type="SAM" id="SignalP"/>
    </source>
</evidence>
<organism evidence="9 10">
    <name type="scientific">Noviherbaspirillum galbum</name>
    <dbReference type="NCBI Taxonomy" id="2709383"/>
    <lineage>
        <taxon>Bacteria</taxon>
        <taxon>Pseudomonadati</taxon>
        <taxon>Pseudomonadota</taxon>
        <taxon>Betaproteobacteria</taxon>
        <taxon>Burkholderiales</taxon>
        <taxon>Oxalobacteraceae</taxon>
        <taxon>Noviherbaspirillum</taxon>
    </lineage>
</organism>